<reference evidence="8 9" key="1">
    <citation type="submission" date="2019-08" db="EMBL/GenBank/DDBJ databases">
        <title>A chromosome-level genome assembly, high-density linkage maps, and genome scans reveal the genomic architecture of hybrid incompatibilities underlying speciation via character displacement in darters (Percidae: Etheostominae).</title>
        <authorList>
            <person name="Moran R.L."/>
            <person name="Catchen J.M."/>
            <person name="Fuller R.C."/>
        </authorList>
    </citation>
    <scope>NUCLEOTIDE SEQUENCE [LARGE SCALE GENOMIC DNA]</scope>
    <source>
        <strain evidence="8">EspeVRDwgs_2016</strain>
        <tissue evidence="8">Muscle</tissue>
    </source>
</reference>
<feature type="region of interest" description="Disordered" evidence="4">
    <location>
        <begin position="763"/>
        <end position="817"/>
    </location>
</feature>
<gene>
    <name evidence="8" type="ORF">FQN60_011632</name>
</gene>
<comment type="caution">
    <text evidence="8">The sequence shown here is derived from an EMBL/GenBank/DDBJ whole genome shotgun (WGS) entry which is preliminary data.</text>
</comment>
<evidence type="ECO:0000256" key="2">
    <source>
        <dbReference type="ARBA" id="ARBA00023157"/>
    </source>
</evidence>
<feature type="signal peptide" evidence="6">
    <location>
        <begin position="1"/>
        <end position="18"/>
    </location>
</feature>
<dbReference type="PANTHER" id="PTHR11481:SF125">
    <property type="entry name" value="PLATELET ENDOTHELIAL CELL ADHESION MOLECULE-LIKE ISOFORM X1"/>
    <property type="match status" value="1"/>
</dbReference>
<dbReference type="InterPro" id="IPR007110">
    <property type="entry name" value="Ig-like_dom"/>
</dbReference>
<evidence type="ECO:0000259" key="7">
    <source>
        <dbReference type="PROSITE" id="PS50835"/>
    </source>
</evidence>
<protein>
    <recommendedName>
        <fullName evidence="7">Ig-like domain-containing protein</fullName>
    </recommendedName>
</protein>
<evidence type="ECO:0000256" key="3">
    <source>
        <dbReference type="ARBA" id="ARBA00023180"/>
    </source>
</evidence>
<dbReference type="Gene3D" id="2.60.40.10">
    <property type="entry name" value="Immunoglobulins"/>
    <property type="match status" value="3"/>
</dbReference>
<keyword evidence="9" id="KW-1185">Reference proteome</keyword>
<dbReference type="GO" id="GO:0007166">
    <property type="term" value="P:cell surface receptor signaling pathway"/>
    <property type="evidence" value="ECO:0007669"/>
    <property type="project" value="TreeGrafter"/>
</dbReference>
<evidence type="ECO:0000313" key="8">
    <source>
        <dbReference type="EMBL" id="KAA8594497.1"/>
    </source>
</evidence>
<dbReference type="InterPro" id="IPR040878">
    <property type="entry name" value="IL-40-like_Ig"/>
</dbReference>
<dbReference type="EMBL" id="VOFY01000002">
    <property type="protein sequence ID" value="KAA8594497.1"/>
    <property type="molecule type" value="Genomic_DNA"/>
</dbReference>
<feature type="chain" id="PRO_5023808841" description="Ig-like domain-containing protein" evidence="6">
    <location>
        <begin position="19"/>
        <end position="817"/>
    </location>
</feature>
<dbReference type="PANTHER" id="PTHR11481">
    <property type="entry name" value="IMMUNOGLOBULIN FC RECEPTOR"/>
    <property type="match status" value="1"/>
</dbReference>
<evidence type="ECO:0000256" key="1">
    <source>
        <dbReference type="ARBA" id="ARBA00022729"/>
    </source>
</evidence>
<dbReference type="SUPFAM" id="SSF48726">
    <property type="entry name" value="Immunoglobulin"/>
    <property type="match status" value="2"/>
</dbReference>
<feature type="compositionally biased region" description="Basic and acidic residues" evidence="4">
    <location>
        <begin position="793"/>
        <end position="808"/>
    </location>
</feature>
<keyword evidence="5" id="KW-1133">Transmembrane helix</keyword>
<dbReference type="InterPro" id="IPR003598">
    <property type="entry name" value="Ig_sub2"/>
</dbReference>
<dbReference type="InterPro" id="IPR003599">
    <property type="entry name" value="Ig_sub"/>
</dbReference>
<dbReference type="Pfam" id="PF17736">
    <property type="entry name" value="Ig_C17orf99"/>
    <property type="match status" value="1"/>
</dbReference>
<dbReference type="PROSITE" id="PS50835">
    <property type="entry name" value="IG_LIKE"/>
    <property type="match status" value="2"/>
</dbReference>
<feature type="domain" description="Ig-like" evidence="7">
    <location>
        <begin position="474"/>
        <end position="560"/>
    </location>
</feature>
<keyword evidence="2" id="KW-1015">Disulfide bond</keyword>
<dbReference type="GO" id="GO:0004888">
    <property type="term" value="F:transmembrane signaling receptor activity"/>
    <property type="evidence" value="ECO:0007669"/>
    <property type="project" value="TreeGrafter"/>
</dbReference>
<dbReference type="CDD" id="cd00096">
    <property type="entry name" value="Ig"/>
    <property type="match status" value="1"/>
</dbReference>
<dbReference type="GO" id="GO:0006955">
    <property type="term" value="P:immune response"/>
    <property type="evidence" value="ECO:0007669"/>
    <property type="project" value="TreeGrafter"/>
</dbReference>
<dbReference type="InterPro" id="IPR050488">
    <property type="entry name" value="Ig_Fc_receptor"/>
</dbReference>
<name>A0A5J5DM65_9PERO</name>
<dbReference type="InterPro" id="IPR013783">
    <property type="entry name" value="Ig-like_fold"/>
</dbReference>
<keyword evidence="5" id="KW-0812">Transmembrane</keyword>
<dbReference type="Pfam" id="PF13895">
    <property type="entry name" value="Ig_2"/>
    <property type="match status" value="1"/>
</dbReference>
<keyword evidence="3" id="KW-0325">Glycoprotein</keyword>
<dbReference type="AlphaFoldDB" id="A0A5J5DM65"/>
<proteinExistence type="predicted"/>
<dbReference type="Pfam" id="PF13927">
    <property type="entry name" value="Ig_3"/>
    <property type="match status" value="1"/>
</dbReference>
<dbReference type="InterPro" id="IPR036179">
    <property type="entry name" value="Ig-like_dom_sf"/>
</dbReference>
<accession>A0A5J5DM65</accession>
<dbReference type="Proteomes" id="UP000327493">
    <property type="component" value="Chromosome 2"/>
</dbReference>
<evidence type="ECO:0000256" key="4">
    <source>
        <dbReference type="SAM" id="MobiDB-lite"/>
    </source>
</evidence>
<organism evidence="8 9">
    <name type="scientific">Etheostoma spectabile</name>
    <name type="common">orangethroat darter</name>
    <dbReference type="NCBI Taxonomy" id="54343"/>
    <lineage>
        <taxon>Eukaryota</taxon>
        <taxon>Metazoa</taxon>
        <taxon>Chordata</taxon>
        <taxon>Craniata</taxon>
        <taxon>Vertebrata</taxon>
        <taxon>Euteleostomi</taxon>
        <taxon>Actinopterygii</taxon>
        <taxon>Neopterygii</taxon>
        <taxon>Teleostei</taxon>
        <taxon>Neoteleostei</taxon>
        <taxon>Acanthomorphata</taxon>
        <taxon>Eupercaria</taxon>
        <taxon>Perciformes</taxon>
        <taxon>Percoidei</taxon>
        <taxon>Percidae</taxon>
        <taxon>Etheostomatinae</taxon>
        <taxon>Etheostoma</taxon>
    </lineage>
</organism>
<dbReference type="GO" id="GO:0098742">
    <property type="term" value="P:cell-cell adhesion via plasma-membrane adhesion molecules"/>
    <property type="evidence" value="ECO:0007669"/>
    <property type="project" value="TreeGrafter"/>
</dbReference>
<keyword evidence="5" id="KW-0472">Membrane</keyword>
<evidence type="ECO:0000256" key="5">
    <source>
        <dbReference type="SAM" id="Phobius"/>
    </source>
</evidence>
<sequence>MVPLLLLTSTLLSSYFHAGRTVIAEQPFTIRGITLSIEPSADVTRNTNVTLRCKAAVSSSGKEVLSREYTIYKDGNTIYTKTSSSSEDLLYPLPEVRVSNTGKYKCKISIEGKHVTSGAQKLTVTGWGVVSEGEETTATCMARGETGSIFFYFYEDSKEIHEEQVKSNQAEAKLRITSVGIHKIHCAYTVLVTPDSFKSEESNTVTVSVKELPITPVLEIFPQSKIYEGDKLVIMCTFSNVLKRSEGIHLYLSQGNQLLSSGETTVNHSMVALAKDPGEFECRFEMGDVVKFVSKKVSVTELFSVPTFTMSPAEVFQKEYMTLTCKSERFASERLNREELTYALDPSESPLIPKSAGVFYGKALQYDFNYTCVARARGIVKHSETLTVRPKVSVSIPKISVVGRAVLGQPLKILCVSDSGSLPINYTLLREYDPLSTTIVKQPFQPAIFTVPITKPDEINTYMCEARNNHREAPLSKRLNATVIDISEGVHLYLICGVAGTPPVTFKWYRVGNEQPLYTTTSNKNNTDYQVPEVSKQHSGTYYCEAVNHANNVVISDRVNIQVHMALWKKVVIGGFCVLAVSGLVVVFLLCFKSNRGRETYSPPATQAVYLKLCVKTNLPPPTSSCSSSHLSSLIVGKREAAAELSVKPSSPKSDDSLTVNLTHDTEVYKADSDAAPLYDGTEGRVTNGVRDSVASLPVDISNRSSYMRANRAAVSVWSERPPGAANDEESSVVSNEPDVEYTEVVHPRPVDPARVLIQTPGTGMAETKASAGEGTSASDHHDYGSVEYAELNSEHPETNHYRPEVNGHQELPAPVD</sequence>
<evidence type="ECO:0000313" key="9">
    <source>
        <dbReference type="Proteomes" id="UP000327493"/>
    </source>
</evidence>
<dbReference type="SMART" id="SM00408">
    <property type="entry name" value="IGc2"/>
    <property type="match status" value="2"/>
</dbReference>
<feature type="domain" description="Ig-like" evidence="7">
    <location>
        <begin position="27"/>
        <end position="123"/>
    </location>
</feature>
<evidence type="ECO:0000256" key="6">
    <source>
        <dbReference type="SAM" id="SignalP"/>
    </source>
</evidence>
<feature type="transmembrane region" description="Helical" evidence="5">
    <location>
        <begin position="571"/>
        <end position="592"/>
    </location>
</feature>
<dbReference type="SMART" id="SM00409">
    <property type="entry name" value="IG"/>
    <property type="match status" value="3"/>
</dbReference>
<dbReference type="GO" id="GO:0009897">
    <property type="term" value="C:external side of plasma membrane"/>
    <property type="evidence" value="ECO:0007669"/>
    <property type="project" value="TreeGrafter"/>
</dbReference>
<keyword evidence="1 6" id="KW-0732">Signal</keyword>